<feature type="region of interest" description="Disordered" evidence="1">
    <location>
        <begin position="1"/>
        <end position="85"/>
    </location>
</feature>
<dbReference type="Gene3D" id="4.10.60.10">
    <property type="entry name" value="Zinc finger, CCHC-type"/>
    <property type="match status" value="1"/>
</dbReference>
<reference evidence="3" key="1">
    <citation type="submission" date="2013-03" db="EMBL/GenBank/DDBJ databases">
        <title>The Genome Sequence of Anopheles dirus WRAIR2.</title>
        <authorList>
            <consortium name="The Broad Institute Genomics Platform"/>
            <person name="Neafsey D.E."/>
            <person name="Walton C."/>
            <person name="Walker B."/>
            <person name="Young S.K."/>
            <person name="Zeng Q."/>
            <person name="Gargeya S."/>
            <person name="Fitzgerald M."/>
            <person name="Haas B."/>
            <person name="Abouelleil A."/>
            <person name="Allen A.W."/>
            <person name="Alvarado L."/>
            <person name="Arachchi H.M."/>
            <person name="Berlin A.M."/>
            <person name="Chapman S.B."/>
            <person name="Gainer-Dewar J."/>
            <person name="Goldberg J."/>
            <person name="Griggs A."/>
            <person name="Gujja S."/>
            <person name="Hansen M."/>
            <person name="Howarth C."/>
            <person name="Imamovic A."/>
            <person name="Ireland A."/>
            <person name="Larimer J."/>
            <person name="McCowan C."/>
            <person name="Murphy C."/>
            <person name="Pearson M."/>
            <person name="Poon T.W."/>
            <person name="Priest M."/>
            <person name="Roberts A."/>
            <person name="Saif S."/>
            <person name="Shea T."/>
            <person name="Sisk P."/>
            <person name="Sykes S."/>
            <person name="Wortman J."/>
            <person name="Nusbaum C."/>
            <person name="Birren B."/>
        </authorList>
    </citation>
    <scope>NUCLEOTIDE SEQUENCE [LARGE SCALE GENOMIC DNA]</scope>
    <source>
        <strain evidence="3">WRAIR2</strain>
    </source>
</reference>
<dbReference type="VEuPathDB" id="VectorBase:ADIR014590"/>
<evidence type="ECO:0000313" key="3">
    <source>
        <dbReference type="Proteomes" id="UP000075884"/>
    </source>
</evidence>
<accession>A0A182NXL3</accession>
<evidence type="ECO:0008006" key="4">
    <source>
        <dbReference type="Google" id="ProtNLM"/>
    </source>
</evidence>
<evidence type="ECO:0000256" key="1">
    <source>
        <dbReference type="SAM" id="MobiDB-lite"/>
    </source>
</evidence>
<dbReference type="Proteomes" id="UP000075884">
    <property type="component" value="Unassembled WGS sequence"/>
</dbReference>
<sequence length="136" mass="15609">MGLGKSKPRGSDELVRRHVERNNSMNSTRLNQGRVAPKREYPTNAQRQSSAPQPTLHQQQNRIHRQPPNNRPHPNPQPVKQRTKQQWECTFCGHTGHGYQRCNHRKAGATCNICLSPNHLASVCRAKQHHPMSKFK</sequence>
<reference evidence="2" key="2">
    <citation type="submission" date="2020-05" db="UniProtKB">
        <authorList>
            <consortium name="EnsemblMetazoa"/>
        </authorList>
    </citation>
    <scope>IDENTIFICATION</scope>
    <source>
        <strain evidence="2">WRAIR2</strain>
    </source>
</reference>
<evidence type="ECO:0000313" key="2">
    <source>
        <dbReference type="EnsemblMetazoa" id="ADIR014590-PA"/>
    </source>
</evidence>
<proteinExistence type="predicted"/>
<protein>
    <recommendedName>
        <fullName evidence="4">CCHC-type domain-containing protein</fullName>
    </recommendedName>
</protein>
<keyword evidence="3" id="KW-1185">Reference proteome</keyword>
<feature type="compositionally biased region" description="Polar residues" evidence="1">
    <location>
        <begin position="22"/>
        <end position="31"/>
    </location>
</feature>
<feature type="compositionally biased region" description="Basic and acidic residues" evidence="1">
    <location>
        <begin position="9"/>
        <end position="21"/>
    </location>
</feature>
<dbReference type="AlphaFoldDB" id="A0A182NXL3"/>
<name>A0A182NXL3_9DIPT</name>
<feature type="compositionally biased region" description="Polar residues" evidence="1">
    <location>
        <begin position="43"/>
        <end position="56"/>
    </location>
</feature>
<dbReference type="EnsemblMetazoa" id="ADIR014590-RA">
    <property type="protein sequence ID" value="ADIR014590-PA"/>
    <property type="gene ID" value="ADIR014590"/>
</dbReference>
<organism evidence="2 3">
    <name type="scientific">Anopheles dirus</name>
    <dbReference type="NCBI Taxonomy" id="7168"/>
    <lineage>
        <taxon>Eukaryota</taxon>
        <taxon>Metazoa</taxon>
        <taxon>Ecdysozoa</taxon>
        <taxon>Arthropoda</taxon>
        <taxon>Hexapoda</taxon>
        <taxon>Insecta</taxon>
        <taxon>Pterygota</taxon>
        <taxon>Neoptera</taxon>
        <taxon>Endopterygota</taxon>
        <taxon>Diptera</taxon>
        <taxon>Nematocera</taxon>
        <taxon>Culicoidea</taxon>
        <taxon>Culicidae</taxon>
        <taxon>Anophelinae</taxon>
        <taxon>Anopheles</taxon>
    </lineage>
</organism>